<dbReference type="AlphaFoldDB" id="A0A512TMA6"/>
<comment type="subcellular location">
    <subcellularLocation>
        <location evidence="4">Cytoplasm</location>
    </subcellularLocation>
</comment>
<dbReference type="PROSITE" id="PS50305">
    <property type="entry name" value="SIRTUIN"/>
    <property type="match status" value="1"/>
</dbReference>
<evidence type="ECO:0000256" key="3">
    <source>
        <dbReference type="ARBA" id="ARBA00023027"/>
    </source>
</evidence>
<accession>A0A512TMA6</accession>
<feature type="binding site" evidence="4 5">
    <location>
        <position position="155"/>
    </location>
    <ligand>
        <name>Zn(2+)</name>
        <dbReference type="ChEBI" id="CHEBI:29105"/>
    </ligand>
</feature>
<comment type="function">
    <text evidence="4">NAD-dependent protein deacetylase which modulates the activities of several enzymes which are inactive in their acetylated form.</text>
</comment>
<dbReference type="InterPro" id="IPR026591">
    <property type="entry name" value="Sirtuin_cat_small_dom_sf"/>
</dbReference>
<keyword evidence="1 4" id="KW-0963">Cytoplasm</keyword>
<reference evidence="7 8" key="1">
    <citation type="submission" date="2019-07" db="EMBL/GenBank/DDBJ databases">
        <title>Whole genome shotgun sequence of Clostridium butyricum NBRC 3858.</title>
        <authorList>
            <person name="Hosoyama A."/>
            <person name="Uohara A."/>
            <person name="Ohji S."/>
            <person name="Ichikawa N."/>
        </authorList>
    </citation>
    <scope>NUCLEOTIDE SEQUENCE [LARGE SCALE GENOMIC DNA]</scope>
    <source>
        <strain evidence="7 8">NBRC 3858</strain>
    </source>
</reference>
<dbReference type="GO" id="GO:0005737">
    <property type="term" value="C:cytoplasm"/>
    <property type="evidence" value="ECO:0007669"/>
    <property type="project" value="UniProtKB-SubCell"/>
</dbReference>
<dbReference type="InterPro" id="IPR028628">
    <property type="entry name" value="Sirtuin_class_U"/>
</dbReference>
<feature type="binding site" evidence="4">
    <location>
        <position position="234"/>
    </location>
    <ligand>
        <name>NAD(+)</name>
        <dbReference type="ChEBI" id="CHEBI:57540"/>
    </ligand>
</feature>
<dbReference type="GO" id="GO:0017136">
    <property type="term" value="F:histone deacetylase activity, NAD-dependent"/>
    <property type="evidence" value="ECO:0007669"/>
    <property type="project" value="TreeGrafter"/>
</dbReference>
<feature type="binding site" evidence="4">
    <location>
        <position position="35"/>
    </location>
    <ligand>
        <name>nicotinamide</name>
        <dbReference type="ChEBI" id="CHEBI:17154"/>
    </ligand>
</feature>
<dbReference type="NCBIfam" id="NF001753">
    <property type="entry name" value="PRK00481.1-3"/>
    <property type="match status" value="1"/>
</dbReference>
<organism evidence="7 8">
    <name type="scientific">Clostridium butyricum</name>
    <dbReference type="NCBI Taxonomy" id="1492"/>
    <lineage>
        <taxon>Bacteria</taxon>
        <taxon>Bacillati</taxon>
        <taxon>Bacillota</taxon>
        <taxon>Clostridia</taxon>
        <taxon>Eubacteriales</taxon>
        <taxon>Clostridiaceae</taxon>
        <taxon>Clostridium</taxon>
    </lineage>
</organism>
<evidence type="ECO:0000256" key="4">
    <source>
        <dbReference type="HAMAP-Rule" id="MF_01968"/>
    </source>
</evidence>
<feature type="binding site" evidence="4">
    <location>
        <position position="28"/>
    </location>
    <ligand>
        <name>NAD(+)</name>
        <dbReference type="ChEBI" id="CHEBI:57540"/>
    </ligand>
</feature>
<gene>
    <name evidence="4 7" type="primary">cobB</name>
    <name evidence="7" type="ORF">CBU02nite_18720</name>
</gene>
<feature type="binding site" evidence="4">
    <location>
        <position position="216"/>
    </location>
    <ligand>
        <name>NAD(+)</name>
        <dbReference type="ChEBI" id="CHEBI:57540"/>
    </ligand>
</feature>
<feature type="binding site" evidence="4 5">
    <location>
        <position position="131"/>
    </location>
    <ligand>
        <name>Zn(2+)</name>
        <dbReference type="ChEBI" id="CHEBI:29105"/>
    </ligand>
</feature>
<feature type="binding site" evidence="4 5">
    <location>
        <position position="152"/>
    </location>
    <ligand>
        <name>Zn(2+)</name>
        <dbReference type="ChEBI" id="CHEBI:29105"/>
    </ligand>
</feature>
<dbReference type="InterPro" id="IPR026590">
    <property type="entry name" value="Ssirtuin_cat_dom"/>
</dbReference>
<dbReference type="GO" id="GO:0008270">
    <property type="term" value="F:zinc ion binding"/>
    <property type="evidence" value="ECO:0007669"/>
    <property type="project" value="UniProtKB-UniRule"/>
</dbReference>
<feature type="binding site" evidence="4">
    <location>
        <position position="194"/>
    </location>
    <ligand>
        <name>NAD(+)</name>
        <dbReference type="ChEBI" id="CHEBI:57540"/>
    </ligand>
</feature>
<feature type="binding site" evidence="4">
    <location>
        <position position="107"/>
    </location>
    <ligand>
        <name>NAD(+)</name>
        <dbReference type="ChEBI" id="CHEBI:57540"/>
    </ligand>
</feature>
<feature type="binding site" evidence="4">
    <location>
        <position position="108"/>
    </location>
    <ligand>
        <name>NAD(+)</name>
        <dbReference type="ChEBI" id="CHEBI:57540"/>
    </ligand>
</feature>
<sequence length="245" mass="26925">MNNEIEKLTLILKESNNIVFFGGAGVSTESNIPDFRSSNGLWNEKLRINFTPEQLVSHTFFMKYPEEFFRFYKNKLIYPDAKPNAAHIALAKLEEMGKLKAVVTQNIDGLHQAAGSKNVFELHGSVLRNYCMDCNAFYDEKFILASEGIPTCPKCGGKVKPDVVLYEEGLDEATIQGSIAAISQADTLIIGGTSLIVYPAAGLINYFRGKNLILINKSTTSADSKADLVIHEAIGKVLDEAVISL</sequence>
<dbReference type="EMBL" id="BKBC01000022">
    <property type="protein sequence ID" value="GEQ21366.1"/>
    <property type="molecule type" value="Genomic_DNA"/>
</dbReference>
<dbReference type="InterPro" id="IPR050134">
    <property type="entry name" value="NAD-dep_sirtuin_deacylases"/>
</dbReference>
<feature type="binding site" evidence="4">
    <location>
        <position position="123"/>
    </location>
    <ligand>
        <name>NAD(+)</name>
        <dbReference type="ChEBI" id="CHEBI:57540"/>
    </ligand>
</feature>
<feature type="binding site" evidence="4">
    <location>
        <position position="24"/>
    </location>
    <ligand>
        <name>NAD(+)</name>
        <dbReference type="ChEBI" id="CHEBI:57540"/>
    </ligand>
</feature>
<feature type="domain" description="Deacetylase sirtuin-type" evidence="6">
    <location>
        <begin position="1"/>
        <end position="245"/>
    </location>
</feature>
<comment type="similarity">
    <text evidence="4">Belongs to the sirtuin family. Class U subfamily.</text>
</comment>
<feature type="binding site" evidence="4">
    <location>
        <position position="107"/>
    </location>
    <ligand>
        <name>nicotinamide</name>
        <dbReference type="ChEBI" id="CHEBI:17154"/>
    </ligand>
</feature>
<keyword evidence="4 5" id="KW-0479">Metal-binding</keyword>
<comment type="caution">
    <text evidence="7">The sequence shown here is derived from an EMBL/GenBank/DDBJ whole genome shotgun (WGS) entry which is preliminary data.</text>
</comment>
<dbReference type="Gene3D" id="3.30.1600.10">
    <property type="entry name" value="SIR2/SIRT2 'Small Domain"/>
    <property type="match status" value="1"/>
</dbReference>
<keyword evidence="4 5" id="KW-0862">Zinc</keyword>
<dbReference type="InterPro" id="IPR003000">
    <property type="entry name" value="Sirtuin"/>
</dbReference>
<keyword evidence="3 4" id="KW-0520">NAD</keyword>
<feature type="binding site" evidence="4">
    <location>
        <position position="36"/>
    </location>
    <ligand>
        <name>NAD(+)</name>
        <dbReference type="ChEBI" id="CHEBI:57540"/>
    </ligand>
</feature>
<name>A0A512TMA6_CLOBU</name>
<feature type="binding site" evidence="4">
    <location>
        <position position="108"/>
    </location>
    <ligand>
        <name>nicotinamide</name>
        <dbReference type="ChEBI" id="CHEBI:17154"/>
    </ligand>
</feature>
<feature type="binding site" evidence="4 5">
    <location>
        <position position="134"/>
    </location>
    <ligand>
        <name>Zn(2+)</name>
        <dbReference type="ChEBI" id="CHEBI:29105"/>
    </ligand>
</feature>
<dbReference type="Proteomes" id="UP000321089">
    <property type="component" value="Unassembled WGS sequence"/>
</dbReference>
<feature type="active site" description="Proton acceptor" evidence="4 5">
    <location>
        <position position="123"/>
    </location>
</feature>
<dbReference type="HAMAP" id="MF_01968">
    <property type="entry name" value="Sirtuin_ClassU"/>
    <property type="match status" value="1"/>
</dbReference>
<dbReference type="PANTHER" id="PTHR11085">
    <property type="entry name" value="NAD-DEPENDENT PROTEIN DEACYLASE SIRTUIN-5, MITOCHONDRIAL-RELATED"/>
    <property type="match status" value="1"/>
</dbReference>
<dbReference type="EC" id="2.3.1.286" evidence="4"/>
<protein>
    <recommendedName>
        <fullName evidence="4">NAD-dependent protein deacetylase</fullName>
        <ecNumber evidence="4">2.3.1.286</ecNumber>
    </recommendedName>
    <alternativeName>
        <fullName evidence="4">Regulatory protein SIR2 homolog</fullName>
    </alternativeName>
</protein>
<evidence type="ECO:0000259" key="6">
    <source>
        <dbReference type="PROSITE" id="PS50305"/>
    </source>
</evidence>
<comment type="catalytic activity">
    <reaction evidence="4">
        <text>N(6)-acetyl-L-lysyl-[protein] + NAD(+) + H2O = 2''-O-acetyl-ADP-D-ribose + nicotinamide + L-lysyl-[protein]</text>
        <dbReference type="Rhea" id="RHEA:43636"/>
        <dbReference type="Rhea" id="RHEA-COMP:9752"/>
        <dbReference type="Rhea" id="RHEA-COMP:10731"/>
        <dbReference type="ChEBI" id="CHEBI:15377"/>
        <dbReference type="ChEBI" id="CHEBI:17154"/>
        <dbReference type="ChEBI" id="CHEBI:29969"/>
        <dbReference type="ChEBI" id="CHEBI:57540"/>
        <dbReference type="ChEBI" id="CHEBI:61930"/>
        <dbReference type="ChEBI" id="CHEBI:83767"/>
        <dbReference type="EC" id="2.3.1.286"/>
    </reaction>
</comment>
<comment type="caution">
    <text evidence="4">Lacks conserved residue(s) required for the propagation of feature annotation.</text>
</comment>
<evidence type="ECO:0000256" key="1">
    <source>
        <dbReference type="ARBA" id="ARBA00022490"/>
    </source>
</evidence>
<comment type="cofactor">
    <cofactor evidence="4">
        <name>Zn(2+)</name>
        <dbReference type="ChEBI" id="CHEBI:29105"/>
    </cofactor>
    <text evidence="4">Binds 1 zinc ion per subunit.</text>
</comment>
<dbReference type="GO" id="GO:0070403">
    <property type="term" value="F:NAD+ binding"/>
    <property type="evidence" value="ECO:0007669"/>
    <property type="project" value="UniProtKB-UniRule"/>
</dbReference>
<dbReference type="Gene3D" id="3.40.50.1220">
    <property type="entry name" value="TPP-binding domain"/>
    <property type="match status" value="1"/>
</dbReference>
<feature type="binding site" evidence="4">
    <location>
        <position position="193"/>
    </location>
    <ligand>
        <name>NAD(+)</name>
        <dbReference type="ChEBI" id="CHEBI:57540"/>
    </ligand>
</feature>
<evidence type="ECO:0000313" key="7">
    <source>
        <dbReference type="EMBL" id="GEQ21366.1"/>
    </source>
</evidence>
<keyword evidence="2 4" id="KW-0808">Transferase</keyword>
<feature type="binding site" evidence="4">
    <location>
        <position position="105"/>
    </location>
    <ligand>
        <name>NAD(+)</name>
        <dbReference type="ChEBI" id="CHEBI:57540"/>
    </ligand>
</feature>
<feature type="binding site" evidence="4">
    <location>
        <position position="35"/>
    </location>
    <ligand>
        <name>NAD(+)</name>
        <dbReference type="ChEBI" id="CHEBI:57540"/>
    </ligand>
</feature>
<proteinExistence type="inferred from homology"/>
<dbReference type="InterPro" id="IPR029035">
    <property type="entry name" value="DHS-like_NAD/FAD-binding_dom"/>
</dbReference>
<evidence type="ECO:0000256" key="5">
    <source>
        <dbReference type="PROSITE-ProRule" id="PRU00236"/>
    </source>
</evidence>
<dbReference type="RefSeq" id="WP_146868425.1">
    <property type="nucleotide sequence ID" value="NZ_BKBC01000022.1"/>
</dbReference>
<dbReference type="NCBIfam" id="NF001752">
    <property type="entry name" value="PRK00481.1-1"/>
    <property type="match status" value="1"/>
</dbReference>
<dbReference type="Pfam" id="PF02146">
    <property type="entry name" value="SIR2"/>
    <property type="match status" value="1"/>
</dbReference>
<dbReference type="SUPFAM" id="SSF52467">
    <property type="entry name" value="DHS-like NAD/FAD-binding domain"/>
    <property type="match status" value="1"/>
</dbReference>
<evidence type="ECO:0000313" key="8">
    <source>
        <dbReference type="Proteomes" id="UP000321089"/>
    </source>
</evidence>
<evidence type="ECO:0000256" key="2">
    <source>
        <dbReference type="ARBA" id="ARBA00022679"/>
    </source>
</evidence>
<dbReference type="PANTHER" id="PTHR11085:SF4">
    <property type="entry name" value="NAD-DEPENDENT PROTEIN DEACYLASE"/>
    <property type="match status" value="1"/>
</dbReference>